<comment type="cofactor">
    <cofactor evidence="1 4">
        <name>pyridoxal 5'-phosphate</name>
        <dbReference type="ChEBI" id="CHEBI:597326"/>
    </cofactor>
</comment>
<dbReference type="PIRSF" id="PIRSF001434">
    <property type="entry name" value="CGS"/>
    <property type="match status" value="1"/>
</dbReference>
<evidence type="ECO:0008006" key="7">
    <source>
        <dbReference type="Google" id="ProtNLM"/>
    </source>
</evidence>
<evidence type="ECO:0000256" key="1">
    <source>
        <dbReference type="ARBA" id="ARBA00001933"/>
    </source>
</evidence>
<reference evidence="5" key="1">
    <citation type="submission" date="2023-06" db="EMBL/GenBank/DDBJ databases">
        <authorList>
            <person name="Delattre M."/>
        </authorList>
    </citation>
    <scope>NUCLEOTIDE SEQUENCE</scope>
    <source>
        <strain evidence="5">AF72</strain>
    </source>
</reference>
<evidence type="ECO:0000313" key="6">
    <source>
        <dbReference type="Proteomes" id="UP001177023"/>
    </source>
</evidence>
<dbReference type="InterPro" id="IPR000277">
    <property type="entry name" value="Cys/Met-Metab_PyrdxlP-dep_enz"/>
</dbReference>
<dbReference type="EMBL" id="CATQJA010000701">
    <property type="protein sequence ID" value="CAJ0563331.1"/>
    <property type="molecule type" value="Genomic_DNA"/>
</dbReference>
<protein>
    <recommendedName>
        <fullName evidence="7">Cystathionine gamma-lyase</fullName>
    </recommendedName>
</protein>
<evidence type="ECO:0000256" key="4">
    <source>
        <dbReference type="RuleBase" id="RU362118"/>
    </source>
</evidence>
<comment type="similarity">
    <text evidence="4">Belongs to the trans-sulfuration enzymes family.</text>
</comment>
<dbReference type="GO" id="GO:0030170">
    <property type="term" value="F:pyridoxal phosphate binding"/>
    <property type="evidence" value="ECO:0007669"/>
    <property type="project" value="InterPro"/>
</dbReference>
<dbReference type="Pfam" id="PF01053">
    <property type="entry name" value="Cys_Met_Meta_PP"/>
    <property type="match status" value="1"/>
</dbReference>
<dbReference type="FunFam" id="3.40.640.10:FF:000046">
    <property type="entry name" value="Cystathionine gamma-lyase"/>
    <property type="match status" value="1"/>
</dbReference>
<evidence type="ECO:0000256" key="3">
    <source>
        <dbReference type="PIRSR" id="PIRSR001434-2"/>
    </source>
</evidence>
<keyword evidence="6" id="KW-1185">Reference proteome</keyword>
<dbReference type="InterPro" id="IPR015424">
    <property type="entry name" value="PyrdxlP-dep_Trfase"/>
</dbReference>
<comment type="caution">
    <text evidence="5">The sequence shown here is derived from an EMBL/GenBank/DDBJ whole genome shotgun (WGS) entry which is preliminary data.</text>
</comment>
<dbReference type="Proteomes" id="UP001177023">
    <property type="component" value="Unassembled WGS sequence"/>
</dbReference>
<dbReference type="Gene3D" id="3.90.1150.10">
    <property type="entry name" value="Aspartate Aminotransferase, domain 1"/>
    <property type="match status" value="1"/>
</dbReference>
<keyword evidence="2 3" id="KW-0663">Pyridoxal phosphate</keyword>
<sequence>MSSSDWPPGNNEAKERFGDDFEKLHIASRLSIGKAKQLANVDPVVMPIYQSTTYRFKTVAQWDEPNHGSNYVYSRCGNPTVENVEVVLADLEGAAATMVYNSGLVAVSAVLLEFLSAGDHVVCMKPLYSGTYSFMTETLVRFGVDFTFVDVEKEQDYAVAVEKAITAKTKLIYMEVIANPSMAVPDILGIIELKNKRNDLKMVVDATFASPYLLQPLKIGADFSLHSCSKYVGGHCDVIAGCVSCASLQDWTRLKVQQLTTGSALSPVDAALLTRGLKTLAIRMDKIGQNAMALARHLDAHPKVSHSYYPGLPSHPQHKSAAKLFPHANFSGMIGFDVGTEEKAIKLIENLRLITLAVSLGGTESLIEHPFAMSHGKQLLRNEDEPPMVAPGLLRFSVGLENADDLIADLDRALALI</sequence>
<feature type="non-terminal residue" evidence="5">
    <location>
        <position position="1"/>
    </location>
</feature>
<dbReference type="InterPro" id="IPR015422">
    <property type="entry name" value="PyrdxlP-dep_Trfase_small"/>
</dbReference>
<dbReference type="GO" id="GO:0016846">
    <property type="term" value="F:carbon-sulfur lyase activity"/>
    <property type="evidence" value="ECO:0007669"/>
    <property type="project" value="TreeGrafter"/>
</dbReference>
<accession>A0AA36C8F4</accession>
<dbReference type="Gene3D" id="3.40.640.10">
    <property type="entry name" value="Type I PLP-dependent aspartate aminotransferase-like (Major domain)"/>
    <property type="match status" value="1"/>
</dbReference>
<name>A0AA36C8F4_9BILA</name>
<gene>
    <name evidence="5" type="ORF">MSPICULIGERA_LOCUS2409</name>
</gene>
<dbReference type="SUPFAM" id="SSF53383">
    <property type="entry name" value="PLP-dependent transferases"/>
    <property type="match status" value="1"/>
</dbReference>
<dbReference type="CDD" id="cd00614">
    <property type="entry name" value="CGS_like"/>
    <property type="match status" value="1"/>
</dbReference>
<dbReference type="PANTHER" id="PTHR11808:SF80">
    <property type="entry name" value="CYSTATHIONINE GAMMA-LYASE"/>
    <property type="match status" value="1"/>
</dbReference>
<organism evidence="5 6">
    <name type="scientific">Mesorhabditis spiculigera</name>
    <dbReference type="NCBI Taxonomy" id="96644"/>
    <lineage>
        <taxon>Eukaryota</taxon>
        <taxon>Metazoa</taxon>
        <taxon>Ecdysozoa</taxon>
        <taxon>Nematoda</taxon>
        <taxon>Chromadorea</taxon>
        <taxon>Rhabditida</taxon>
        <taxon>Rhabditina</taxon>
        <taxon>Rhabditomorpha</taxon>
        <taxon>Rhabditoidea</taxon>
        <taxon>Rhabditidae</taxon>
        <taxon>Mesorhabditinae</taxon>
        <taxon>Mesorhabditis</taxon>
    </lineage>
</organism>
<evidence type="ECO:0000313" key="5">
    <source>
        <dbReference type="EMBL" id="CAJ0563331.1"/>
    </source>
</evidence>
<evidence type="ECO:0000256" key="2">
    <source>
        <dbReference type="ARBA" id="ARBA00022898"/>
    </source>
</evidence>
<dbReference type="AlphaFoldDB" id="A0AA36C8F4"/>
<proteinExistence type="inferred from homology"/>
<feature type="modified residue" description="N6-(pyridoxal phosphate)lysine" evidence="3">
    <location>
        <position position="230"/>
    </location>
</feature>
<dbReference type="PANTHER" id="PTHR11808">
    <property type="entry name" value="TRANS-SULFURATION ENZYME FAMILY MEMBER"/>
    <property type="match status" value="1"/>
</dbReference>
<dbReference type="GO" id="GO:0019346">
    <property type="term" value="P:transsulfuration"/>
    <property type="evidence" value="ECO:0007669"/>
    <property type="project" value="InterPro"/>
</dbReference>
<dbReference type="GO" id="GO:0005737">
    <property type="term" value="C:cytoplasm"/>
    <property type="evidence" value="ECO:0007669"/>
    <property type="project" value="TreeGrafter"/>
</dbReference>
<dbReference type="InterPro" id="IPR015421">
    <property type="entry name" value="PyrdxlP-dep_Trfase_major"/>
</dbReference>